<dbReference type="Pfam" id="PF13466">
    <property type="entry name" value="STAS_2"/>
    <property type="match status" value="1"/>
</dbReference>
<evidence type="ECO:0000259" key="2">
    <source>
        <dbReference type="PROSITE" id="PS50801"/>
    </source>
</evidence>
<evidence type="ECO:0000256" key="1">
    <source>
        <dbReference type="SAM" id="MobiDB-lite"/>
    </source>
</evidence>
<accession>A0A5J6FJY0</accession>
<evidence type="ECO:0000313" key="4">
    <source>
        <dbReference type="Proteomes" id="UP000326178"/>
    </source>
</evidence>
<dbReference type="RefSeq" id="WP_150491813.1">
    <property type="nucleotide sequence ID" value="NZ_BMUV01000001.1"/>
</dbReference>
<dbReference type="InterPro" id="IPR058548">
    <property type="entry name" value="MlaB-like_STAS"/>
</dbReference>
<feature type="region of interest" description="Disordered" evidence="1">
    <location>
        <begin position="108"/>
        <end position="138"/>
    </location>
</feature>
<evidence type="ECO:0000313" key="3">
    <source>
        <dbReference type="EMBL" id="QEU76523.1"/>
    </source>
</evidence>
<dbReference type="InterPro" id="IPR002645">
    <property type="entry name" value="STAS_dom"/>
</dbReference>
<dbReference type="PROSITE" id="PS50801">
    <property type="entry name" value="STAS"/>
    <property type="match status" value="1"/>
</dbReference>
<dbReference type="KEGG" id="snk:CP967_12355"/>
<feature type="domain" description="STAS" evidence="2">
    <location>
        <begin position="1"/>
        <end position="99"/>
    </location>
</feature>
<dbReference type="SUPFAM" id="SSF52091">
    <property type="entry name" value="SpoIIaa-like"/>
    <property type="match status" value="1"/>
</dbReference>
<gene>
    <name evidence="3" type="ORF">CP967_12355</name>
</gene>
<protein>
    <submittedName>
        <fullName evidence="3">STAS domain-containing protein</fullName>
    </submittedName>
</protein>
<dbReference type="Proteomes" id="UP000326178">
    <property type="component" value="Chromosome"/>
</dbReference>
<dbReference type="OrthoDB" id="4335181at2"/>
<reference evidence="3 4" key="1">
    <citation type="submission" date="2017-09" db="EMBL/GenBank/DDBJ databases">
        <authorList>
            <person name="Lee N."/>
            <person name="Cho B.-K."/>
        </authorList>
    </citation>
    <scope>NUCLEOTIDE SEQUENCE [LARGE SCALE GENOMIC DNA]</scope>
    <source>
        <strain evidence="3 4">ATCC 12769</strain>
    </source>
</reference>
<dbReference type="InterPro" id="IPR036513">
    <property type="entry name" value="STAS_dom_sf"/>
</dbReference>
<keyword evidence="4" id="KW-1185">Reference proteome</keyword>
<proteinExistence type="predicted"/>
<dbReference type="AlphaFoldDB" id="A0A5J6FJY0"/>
<sequence length="138" mass="14127">MNPWALALTGRVTRADVPRLCDRLETRLALRGDRGEGAPVTVVDCDVGGVTHADLALVEALARLALVVRRAGGAELRLRRVPPGVHALLGLVGLTGVIGVDRADSAGAGRADVAGVEGAGPPGLLRGTARHRPQSDGP</sequence>
<dbReference type="Gene3D" id="3.30.750.24">
    <property type="entry name" value="STAS domain"/>
    <property type="match status" value="1"/>
</dbReference>
<name>A0A5J6FJY0_9ACTN</name>
<organism evidence="3 4">
    <name type="scientific">Streptomyces nitrosporeus</name>
    <dbReference type="NCBI Taxonomy" id="28894"/>
    <lineage>
        <taxon>Bacteria</taxon>
        <taxon>Bacillati</taxon>
        <taxon>Actinomycetota</taxon>
        <taxon>Actinomycetes</taxon>
        <taxon>Kitasatosporales</taxon>
        <taxon>Streptomycetaceae</taxon>
        <taxon>Streptomyces</taxon>
    </lineage>
</organism>
<dbReference type="EMBL" id="CP023702">
    <property type="protein sequence ID" value="QEU76523.1"/>
    <property type="molecule type" value="Genomic_DNA"/>
</dbReference>